<dbReference type="Gramene" id="EFJ20351">
    <property type="protein sequence ID" value="EFJ20351"/>
    <property type="gene ID" value="SELMODRAFT_33343"/>
</dbReference>
<reference evidence="4 5" key="1">
    <citation type="journal article" date="2011" name="Science">
        <title>The Selaginella genome identifies genetic changes associated with the evolution of vascular plants.</title>
        <authorList>
            <person name="Banks J.A."/>
            <person name="Nishiyama T."/>
            <person name="Hasebe M."/>
            <person name="Bowman J.L."/>
            <person name="Gribskov M."/>
            <person name="dePamphilis C."/>
            <person name="Albert V.A."/>
            <person name="Aono N."/>
            <person name="Aoyama T."/>
            <person name="Ambrose B.A."/>
            <person name="Ashton N.W."/>
            <person name="Axtell M.J."/>
            <person name="Barker E."/>
            <person name="Barker M.S."/>
            <person name="Bennetzen J.L."/>
            <person name="Bonawitz N.D."/>
            <person name="Chapple C."/>
            <person name="Cheng C."/>
            <person name="Correa L.G."/>
            <person name="Dacre M."/>
            <person name="DeBarry J."/>
            <person name="Dreyer I."/>
            <person name="Elias M."/>
            <person name="Engstrom E.M."/>
            <person name="Estelle M."/>
            <person name="Feng L."/>
            <person name="Finet C."/>
            <person name="Floyd S.K."/>
            <person name="Frommer W.B."/>
            <person name="Fujita T."/>
            <person name="Gramzow L."/>
            <person name="Gutensohn M."/>
            <person name="Harholt J."/>
            <person name="Hattori M."/>
            <person name="Heyl A."/>
            <person name="Hirai T."/>
            <person name="Hiwatashi Y."/>
            <person name="Ishikawa M."/>
            <person name="Iwata M."/>
            <person name="Karol K.G."/>
            <person name="Koehler B."/>
            <person name="Kolukisaoglu U."/>
            <person name="Kubo M."/>
            <person name="Kurata T."/>
            <person name="Lalonde S."/>
            <person name="Li K."/>
            <person name="Li Y."/>
            <person name="Litt A."/>
            <person name="Lyons E."/>
            <person name="Manning G."/>
            <person name="Maruyama T."/>
            <person name="Michael T.P."/>
            <person name="Mikami K."/>
            <person name="Miyazaki S."/>
            <person name="Morinaga S."/>
            <person name="Murata T."/>
            <person name="Mueller-Roeber B."/>
            <person name="Nelson D.R."/>
            <person name="Obara M."/>
            <person name="Oguri Y."/>
            <person name="Olmstead R.G."/>
            <person name="Onodera N."/>
            <person name="Petersen B.L."/>
            <person name="Pils B."/>
            <person name="Prigge M."/>
            <person name="Rensing S.A."/>
            <person name="Riano-Pachon D.M."/>
            <person name="Roberts A.W."/>
            <person name="Sato Y."/>
            <person name="Scheller H.V."/>
            <person name="Schulz B."/>
            <person name="Schulz C."/>
            <person name="Shakirov E.V."/>
            <person name="Shibagaki N."/>
            <person name="Shinohara N."/>
            <person name="Shippen D.E."/>
            <person name="Soerensen I."/>
            <person name="Sotooka R."/>
            <person name="Sugimoto N."/>
            <person name="Sugita M."/>
            <person name="Sumikawa N."/>
            <person name="Tanurdzic M."/>
            <person name="Theissen G."/>
            <person name="Ulvskov P."/>
            <person name="Wakazuki S."/>
            <person name="Weng J.K."/>
            <person name="Willats W.W."/>
            <person name="Wipf D."/>
            <person name="Wolf P.G."/>
            <person name="Yang L."/>
            <person name="Zimmer A.D."/>
            <person name="Zhu Q."/>
            <person name="Mitros T."/>
            <person name="Hellsten U."/>
            <person name="Loque D."/>
            <person name="Otillar R."/>
            <person name="Salamov A."/>
            <person name="Schmutz J."/>
            <person name="Shapiro H."/>
            <person name="Lindquist E."/>
            <person name="Lucas S."/>
            <person name="Rokhsar D."/>
            <person name="Grigoriev I.V."/>
        </authorList>
    </citation>
    <scope>NUCLEOTIDE SEQUENCE [LARGE SCALE GENOMIC DNA]</scope>
</reference>
<dbReference type="Gene3D" id="3.40.50.2000">
    <property type="entry name" value="Glycogen Phosphorylase B"/>
    <property type="match status" value="2"/>
</dbReference>
<feature type="non-terminal residue" evidence="4">
    <location>
        <position position="1"/>
    </location>
</feature>
<name>D8S4X9_SELML</name>
<dbReference type="CDD" id="cd03784">
    <property type="entry name" value="GT1_Gtf-like"/>
    <property type="match status" value="1"/>
</dbReference>
<dbReference type="EMBL" id="GL377602">
    <property type="protein sequence ID" value="EFJ20351.1"/>
    <property type="molecule type" value="Genomic_DNA"/>
</dbReference>
<protein>
    <recommendedName>
        <fullName evidence="6">Glycosyltransferase</fullName>
    </recommendedName>
</protein>
<dbReference type="PANTHER" id="PTHR11926">
    <property type="entry name" value="GLUCOSYL/GLUCURONOSYL TRANSFERASES"/>
    <property type="match status" value="1"/>
</dbReference>
<accession>D8S4X9</accession>
<sequence length="389" mass="42853">IVAFPLPLQGHINPMLILCKALVSLGFSVTFVNAESNHKRLLAHISAAPSTGIDFVPIPDHLDTPIATVDVHNSNNLLLVRNAVRKMRADFESALKNIVSNVKVEFILSEMTVDWTQGTADKFGIPKVTLFTESAASLSIQYHIPELLAKKHAPVRQGCPDLQSIDYFSLSAHAEKLDPGFAQRVERKKVLFKAKCVVVNFFYALEHGVFAGLRAKFHQTVVPVGPLLPPAFLGTENGSNKPTTLPGMWPADDTCKQWLDHQQDGTVLYVSFGSNATLTMDDFVRLARGLGLCKQLFLSTLVPGSSLDELLKVVRRNSVYEGQSCTVSWAPQLQVLLHPAVGWFVTHCGWNSTLESICAGVPMLCWPLTAEQNLNCKFIADEWKIGVRL</sequence>
<evidence type="ECO:0000256" key="2">
    <source>
        <dbReference type="ARBA" id="ARBA00022679"/>
    </source>
</evidence>
<dbReference type="Proteomes" id="UP000001514">
    <property type="component" value="Unassembled WGS sequence"/>
</dbReference>
<evidence type="ECO:0000313" key="4">
    <source>
        <dbReference type="EMBL" id="EFJ20351.1"/>
    </source>
</evidence>
<evidence type="ECO:0000313" key="5">
    <source>
        <dbReference type="Proteomes" id="UP000001514"/>
    </source>
</evidence>
<dbReference type="OMA" id="VFATIDC"/>
<evidence type="ECO:0008006" key="6">
    <source>
        <dbReference type="Google" id="ProtNLM"/>
    </source>
</evidence>
<dbReference type="InParanoid" id="D8S4X9"/>
<dbReference type="GO" id="GO:0035251">
    <property type="term" value="F:UDP-glucosyltransferase activity"/>
    <property type="evidence" value="ECO:0000318"/>
    <property type="project" value="GO_Central"/>
</dbReference>
<dbReference type="AlphaFoldDB" id="D8S4X9"/>
<dbReference type="KEGG" id="smo:SELMODRAFT_33343"/>
<organism evidence="5">
    <name type="scientific">Selaginella moellendorffii</name>
    <name type="common">Spikemoss</name>
    <dbReference type="NCBI Taxonomy" id="88036"/>
    <lineage>
        <taxon>Eukaryota</taxon>
        <taxon>Viridiplantae</taxon>
        <taxon>Streptophyta</taxon>
        <taxon>Embryophyta</taxon>
        <taxon>Tracheophyta</taxon>
        <taxon>Lycopodiopsida</taxon>
        <taxon>Selaginellales</taxon>
        <taxon>Selaginellaceae</taxon>
        <taxon>Selaginella</taxon>
    </lineage>
</organism>
<gene>
    <name evidence="4" type="ORF">SELMODRAFT_33343</name>
</gene>
<keyword evidence="3" id="KW-0732">Signal</keyword>
<keyword evidence="2" id="KW-0808">Transferase</keyword>
<feature type="signal peptide" evidence="3">
    <location>
        <begin position="1"/>
        <end position="34"/>
    </location>
</feature>
<dbReference type="PANTHER" id="PTHR11926:SF774">
    <property type="entry name" value="UDP-GLYCOSYLTRANSFERASE 85A1-RELATED"/>
    <property type="match status" value="1"/>
</dbReference>
<dbReference type="eggNOG" id="KOG1192">
    <property type="taxonomic scope" value="Eukaryota"/>
</dbReference>
<feature type="chain" id="PRO_5003122411" description="Glycosyltransferase" evidence="3">
    <location>
        <begin position="35"/>
        <end position="389"/>
    </location>
</feature>
<evidence type="ECO:0000256" key="3">
    <source>
        <dbReference type="SAM" id="SignalP"/>
    </source>
</evidence>
<dbReference type="InterPro" id="IPR002213">
    <property type="entry name" value="UDP_glucos_trans"/>
</dbReference>
<evidence type="ECO:0000256" key="1">
    <source>
        <dbReference type="ARBA" id="ARBA00009995"/>
    </source>
</evidence>
<keyword evidence="5" id="KW-1185">Reference proteome</keyword>
<dbReference type="SUPFAM" id="SSF53756">
    <property type="entry name" value="UDP-Glycosyltransferase/glycogen phosphorylase"/>
    <property type="match status" value="1"/>
</dbReference>
<dbReference type="HOGENOM" id="CLU_001724_0_0_1"/>
<comment type="similarity">
    <text evidence="1">Belongs to the UDP-glycosyltransferase family.</text>
</comment>
<feature type="non-terminal residue" evidence="4">
    <location>
        <position position="389"/>
    </location>
</feature>
<dbReference type="Pfam" id="PF00201">
    <property type="entry name" value="UDPGT"/>
    <property type="match status" value="1"/>
</dbReference>
<proteinExistence type="inferred from homology"/>
<dbReference type="OrthoDB" id="5835829at2759"/>